<comment type="caution">
    <text evidence="6">The sequence shown here is derived from an EMBL/GenBank/DDBJ whole genome shotgun (WGS) entry which is preliminary data.</text>
</comment>
<keyword evidence="2" id="KW-0805">Transcription regulation</keyword>
<dbReference type="Pfam" id="PF00126">
    <property type="entry name" value="HTH_1"/>
    <property type="match status" value="1"/>
</dbReference>
<dbReference type="InterPro" id="IPR058163">
    <property type="entry name" value="LysR-type_TF_proteobact-type"/>
</dbReference>
<dbReference type="InterPro" id="IPR000847">
    <property type="entry name" value="LysR_HTH_N"/>
</dbReference>
<organism evidence="6 7">
    <name type="scientific">Beauveria bassiana D1-5</name>
    <dbReference type="NCBI Taxonomy" id="1245745"/>
    <lineage>
        <taxon>Eukaryota</taxon>
        <taxon>Fungi</taxon>
        <taxon>Dikarya</taxon>
        <taxon>Ascomycota</taxon>
        <taxon>Pezizomycotina</taxon>
        <taxon>Sordariomycetes</taxon>
        <taxon>Hypocreomycetidae</taxon>
        <taxon>Hypocreales</taxon>
        <taxon>Cordycipitaceae</taxon>
        <taxon>Beauveria</taxon>
    </lineage>
</organism>
<accession>A0A0A2W3T2</accession>
<keyword evidence="3" id="KW-0238">DNA-binding</keyword>
<dbReference type="GO" id="GO:0003700">
    <property type="term" value="F:DNA-binding transcription factor activity"/>
    <property type="evidence" value="ECO:0007669"/>
    <property type="project" value="InterPro"/>
</dbReference>
<dbReference type="CDD" id="cd08422">
    <property type="entry name" value="PBP2_CrgA_like"/>
    <property type="match status" value="1"/>
</dbReference>
<dbReference type="InterPro" id="IPR036388">
    <property type="entry name" value="WH-like_DNA-bd_sf"/>
</dbReference>
<reference evidence="6 7" key="1">
    <citation type="submission" date="2012-10" db="EMBL/GenBank/DDBJ databases">
        <title>Genome sequencing and analysis of entomopathogenic fungi Beauveria bassiana D1-5.</title>
        <authorList>
            <person name="Li Q."/>
            <person name="Wang L."/>
            <person name="Zhang Z."/>
            <person name="Wang Q."/>
            <person name="Ren J."/>
            <person name="Wang M."/>
            <person name="Xu W."/>
            <person name="Wang J."/>
            <person name="Lu Y."/>
            <person name="Du Q."/>
            <person name="Sun Z."/>
        </authorList>
    </citation>
    <scope>NUCLEOTIDE SEQUENCE [LARGE SCALE GENOMIC DNA]</scope>
    <source>
        <strain evidence="6 7">D1-5</strain>
    </source>
</reference>
<evidence type="ECO:0000313" key="7">
    <source>
        <dbReference type="Proteomes" id="UP000030106"/>
    </source>
</evidence>
<dbReference type="PANTHER" id="PTHR30537">
    <property type="entry name" value="HTH-TYPE TRANSCRIPTIONAL REGULATOR"/>
    <property type="match status" value="1"/>
</dbReference>
<dbReference type="AlphaFoldDB" id="A0A0A2W3T2"/>
<dbReference type="Proteomes" id="UP000030106">
    <property type="component" value="Unassembled WGS sequence"/>
</dbReference>
<dbReference type="Gene3D" id="3.40.190.290">
    <property type="match status" value="1"/>
</dbReference>
<dbReference type="PANTHER" id="PTHR30537:SF35">
    <property type="entry name" value="TRANSCRIPTIONAL REGULATORY PROTEIN"/>
    <property type="match status" value="1"/>
</dbReference>
<dbReference type="InterPro" id="IPR005119">
    <property type="entry name" value="LysR_subst-bd"/>
</dbReference>
<evidence type="ECO:0000256" key="1">
    <source>
        <dbReference type="ARBA" id="ARBA00009437"/>
    </source>
</evidence>
<evidence type="ECO:0000256" key="2">
    <source>
        <dbReference type="ARBA" id="ARBA00023015"/>
    </source>
</evidence>
<feature type="domain" description="HTH lysR-type" evidence="5">
    <location>
        <begin position="108"/>
        <end position="154"/>
    </location>
</feature>
<dbReference type="PROSITE" id="PS50931">
    <property type="entry name" value="HTH_LYSR"/>
    <property type="match status" value="1"/>
</dbReference>
<evidence type="ECO:0000259" key="5">
    <source>
        <dbReference type="PROSITE" id="PS50931"/>
    </source>
</evidence>
<dbReference type="InterPro" id="IPR036390">
    <property type="entry name" value="WH_DNA-bd_sf"/>
</dbReference>
<dbReference type="HOGENOM" id="CLU_039613_16_2_1"/>
<dbReference type="Gene3D" id="1.10.10.10">
    <property type="entry name" value="Winged helix-like DNA-binding domain superfamily/Winged helix DNA-binding domain"/>
    <property type="match status" value="1"/>
</dbReference>
<keyword evidence="4" id="KW-0804">Transcription</keyword>
<dbReference type="GO" id="GO:0043565">
    <property type="term" value="F:sequence-specific DNA binding"/>
    <property type="evidence" value="ECO:0007669"/>
    <property type="project" value="TreeGrafter"/>
</dbReference>
<protein>
    <submittedName>
        <fullName evidence="6">Putative HTH-type transcriptional regulator</fullName>
    </submittedName>
</protein>
<proteinExistence type="inferred from homology"/>
<dbReference type="GO" id="GO:0006351">
    <property type="term" value="P:DNA-templated transcription"/>
    <property type="evidence" value="ECO:0007669"/>
    <property type="project" value="TreeGrafter"/>
</dbReference>
<dbReference type="STRING" id="1245745.A0A0A2W3T2"/>
<dbReference type="Pfam" id="PF03466">
    <property type="entry name" value="LysR_substrate"/>
    <property type="match status" value="1"/>
</dbReference>
<dbReference type="SUPFAM" id="SSF46785">
    <property type="entry name" value="Winged helix' DNA-binding domain"/>
    <property type="match status" value="1"/>
</dbReference>
<name>A0A0A2W3T2_BEABA</name>
<evidence type="ECO:0000313" key="6">
    <source>
        <dbReference type="EMBL" id="KGQ13095.1"/>
    </source>
</evidence>
<comment type="similarity">
    <text evidence="1">Belongs to the LysR transcriptional regulatory family.</text>
</comment>
<dbReference type="FunFam" id="3.40.190.290:FF:000001">
    <property type="entry name" value="Transcriptional regulator, LysR family"/>
    <property type="match status" value="1"/>
</dbReference>
<gene>
    <name evidence="6" type="ORF">BBAD15_g1179</name>
</gene>
<dbReference type="SUPFAM" id="SSF53850">
    <property type="entry name" value="Periplasmic binding protein-like II"/>
    <property type="match status" value="1"/>
</dbReference>
<sequence>MVHDQRCGLNFHLRISLNNRLQAKVVIRVAGGDENAGQFFAAVLNHLHQRFTVFDAELGIYQRGFRWAADKRRGDREDALILRRGGRGGKGMGEGMDRIIAAKVYTRICELGSLSAAARALNMSRPMVSRYLEQMEHWAGERLLHRSSRKLTITPTGERVLQQTRALNEVAENIAAQKQQDLPSGTLRVACSQFGARYYIVPFLSDFLRDYPDIRVELHVSSQAVNMIEERIDLAIRITNDLDPNIIARRLGECDSRLYASPSYIEKRGMPRTPGDLEHHNCLQYSYFLRNIWQMVDENGEPLNVEVSGNFSANDSVVLMDAVADGVGIAMLPVQDAKPRFESGELVKVLEAWPPRSMGIYGIYRSRSYLPAALRLFLAALSDRLAK</sequence>
<evidence type="ECO:0000256" key="3">
    <source>
        <dbReference type="ARBA" id="ARBA00023125"/>
    </source>
</evidence>
<dbReference type="EMBL" id="ANFO01000059">
    <property type="protein sequence ID" value="KGQ13095.1"/>
    <property type="molecule type" value="Genomic_DNA"/>
</dbReference>
<evidence type="ECO:0000256" key="4">
    <source>
        <dbReference type="ARBA" id="ARBA00023163"/>
    </source>
</evidence>